<dbReference type="PANTHER" id="PTHR45453">
    <property type="entry name" value="PHOSPHATE REGULON SENSOR PROTEIN PHOR"/>
    <property type="match status" value="1"/>
</dbReference>
<evidence type="ECO:0000313" key="11">
    <source>
        <dbReference type="EMBL" id="MBU5336925.1"/>
    </source>
</evidence>
<evidence type="ECO:0000313" key="12">
    <source>
        <dbReference type="Proteomes" id="UP001196301"/>
    </source>
</evidence>
<keyword evidence="12" id="KW-1185">Reference proteome</keyword>
<dbReference type="InterPro" id="IPR003594">
    <property type="entry name" value="HATPase_dom"/>
</dbReference>
<comment type="caution">
    <text evidence="11">The sequence shown here is derived from an EMBL/GenBank/DDBJ whole genome shotgun (WGS) entry which is preliminary data.</text>
</comment>
<dbReference type="PROSITE" id="PS50109">
    <property type="entry name" value="HIS_KIN"/>
    <property type="match status" value="1"/>
</dbReference>
<protein>
    <recommendedName>
        <fullName evidence="3">histidine kinase</fullName>
        <ecNumber evidence="3">2.7.13.3</ecNumber>
    </recommendedName>
</protein>
<comment type="subcellular location">
    <subcellularLocation>
        <location evidence="2">Cell membrane</location>
        <topology evidence="2">Multi-pass membrane protein</topology>
    </subcellularLocation>
</comment>
<keyword evidence="7" id="KW-0418">Kinase</keyword>
<dbReference type="EC" id="2.7.13.3" evidence="3"/>
<dbReference type="PANTHER" id="PTHR45453:SF2">
    <property type="entry name" value="HISTIDINE KINASE"/>
    <property type="match status" value="1"/>
</dbReference>
<name>A0ABS6DYK2_9FIRM</name>
<evidence type="ECO:0000256" key="1">
    <source>
        <dbReference type="ARBA" id="ARBA00000085"/>
    </source>
</evidence>
<evidence type="ECO:0000256" key="6">
    <source>
        <dbReference type="ARBA" id="ARBA00022692"/>
    </source>
</evidence>
<organism evidence="11 12">
    <name type="scientific">Intestinibacter bartlettii</name>
    <dbReference type="NCBI Taxonomy" id="261299"/>
    <lineage>
        <taxon>Bacteria</taxon>
        <taxon>Bacillati</taxon>
        <taxon>Bacillota</taxon>
        <taxon>Clostridia</taxon>
        <taxon>Peptostreptococcales</taxon>
        <taxon>Peptostreptococcaceae</taxon>
        <taxon>Intestinibacter</taxon>
    </lineage>
</organism>
<evidence type="ECO:0000256" key="2">
    <source>
        <dbReference type="ARBA" id="ARBA00004651"/>
    </source>
</evidence>
<evidence type="ECO:0000256" key="8">
    <source>
        <dbReference type="ARBA" id="ARBA00022989"/>
    </source>
</evidence>
<proteinExistence type="predicted"/>
<feature type="domain" description="Histidine kinase" evidence="10">
    <location>
        <begin position="21"/>
        <end position="223"/>
    </location>
</feature>
<evidence type="ECO:0000256" key="7">
    <source>
        <dbReference type="ARBA" id="ARBA00022777"/>
    </source>
</evidence>
<dbReference type="InterPro" id="IPR005467">
    <property type="entry name" value="His_kinase_dom"/>
</dbReference>
<dbReference type="SMART" id="SM00387">
    <property type="entry name" value="HATPase_c"/>
    <property type="match status" value="1"/>
</dbReference>
<keyword evidence="9" id="KW-0472">Membrane</keyword>
<dbReference type="InterPro" id="IPR050351">
    <property type="entry name" value="BphY/WalK/GraS-like"/>
</dbReference>
<dbReference type="Pfam" id="PF02518">
    <property type="entry name" value="HATPase_c"/>
    <property type="match status" value="1"/>
</dbReference>
<sequence>MNDKIVDLESNLKEYRDYVESFAHEVKTPISAISLACDNKEDKLIKTQIKKIDNIVEQMLFYARSDSVEKDYFVKKVLLEDVVHTVIMDYMDTLMQKKISLDVYNLKNYVYIDEKWITFIICQVLQNSIKYVNKLDKVIKIHSEENKNNVVLIIEDNGEGILDYDLPRVFDYGFTGTDRQKQYSTGIGLYLCKKLCDKMNLEIKIESKIKIFTRVKIIFPKNSLYK</sequence>
<evidence type="ECO:0000256" key="9">
    <source>
        <dbReference type="ARBA" id="ARBA00023136"/>
    </source>
</evidence>
<dbReference type="InterPro" id="IPR003661">
    <property type="entry name" value="HisK_dim/P_dom"/>
</dbReference>
<dbReference type="SMART" id="SM00388">
    <property type="entry name" value="HisKA"/>
    <property type="match status" value="1"/>
</dbReference>
<dbReference type="Proteomes" id="UP001196301">
    <property type="component" value="Unassembled WGS sequence"/>
</dbReference>
<evidence type="ECO:0000256" key="3">
    <source>
        <dbReference type="ARBA" id="ARBA00012438"/>
    </source>
</evidence>
<keyword evidence="4" id="KW-1003">Cell membrane</keyword>
<keyword evidence="6" id="KW-0812">Transmembrane</keyword>
<evidence type="ECO:0000256" key="4">
    <source>
        <dbReference type="ARBA" id="ARBA00022475"/>
    </source>
</evidence>
<comment type="catalytic activity">
    <reaction evidence="1">
        <text>ATP + protein L-histidine = ADP + protein N-phospho-L-histidine.</text>
        <dbReference type="EC" id="2.7.13.3"/>
    </reaction>
</comment>
<keyword evidence="8" id="KW-1133">Transmembrane helix</keyword>
<dbReference type="EMBL" id="JAHLOQ010000032">
    <property type="protein sequence ID" value="MBU5336925.1"/>
    <property type="molecule type" value="Genomic_DNA"/>
</dbReference>
<reference evidence="11 12" key="1">
    <citation type="submission" date="2021-06" db="EMBL/GenBank/DDBJ databases">
        <authorList>
            <person name="Sun Q."/>
            <person name="Li D."/>
        </authorList>
    </citation>
    <scope>NUCLEOTIDE SEQUENCE [LARGE SCALE GENOMIC DNA]</scope>
    <source>
        <strain evidence="11 12">N19</strain>
    </source>
</reference>
<evidence type="ECO:0000259" key="10">
    <source>
        <dbReference type="PROSITE" id="PS50109"/>
    </source>
</evidence>
<gene>
    <name evidence="11" type="ORF">KQI20_10785</name>
</gene>
<keyword evidence="5" id="KW-0808">Transferase</keyword>
<accession>A0ABS6DYK2</accession>
<evidence type="ECO:0000256" key="5">
    <source>
        <dbReference type="ARBA" id="ARBA00022679"/>
    </source>
</evidence>
<dbReference type="CDD" id="cd00082">
    <property type="entry name" value="HisKA"/>
    <property type="match status" value="1"/>
</dbReference>